<dbReference type="GO" id="GO:0046513">
    <property type="term" value="P:ceramide biosynthetic process"/>
    <property type="evidence" value="ECO:0007669"/>
    <property type="project" value="TreeGrafter"/>
</dbReference>
<dbReference type="PANTHER" id="PTHR12879:SF8">
    <property type="entry name" value="SPHINGOLIPID DELTA(4)-DESATURASE DES1"/>
    <property type="match status" value="1"/>
</dbReference>
<dbReference type="Pfam" id="PF08557">
    <property type="entry name" value="Lipid_DES"/>
    <property type="match status" value="1"/>
</dbReference>
<dbReference type="InterPro" id="IPR013866">
    <property type="entry name" value="Sphingolipid_d4-desaturase_N"/>
</dbReference>
<feature type="transmembrane region" description="Helical" evidence="1">
    <location>
        <begin position="172"/>
        <end position="192"/>
    </location>
</feature>
<protein>
    <submittedName>
        <fullName evidence="3">Related to putative fatty acid desaturase (Mld)</fullName>
    </submittedName>
</protein>
<feature type="transmembrane region" description="Helical" evidence="1">
    <location>
        <begin position="231"/>
        <end position="252"/>
    </location>
</feature>
<dbReference type="OrthoDB" id="200948at2759"/>
<dbReference type="SMART" id="SM01269">
    <property type="entry name" value="Lipid_DES"/>
    <property type="match status" value="1"/>
</dbReference>
<dbReference type="Proteomes" id="UP000262825">
    <property type="component" value="Unassembled WGS sequence"/>
</dbReference>
<feature type="domain" description="Sphingolipid delta4-desaturase N-terminal" evidence="2">
    <location>
        <begin position="25"/>
        <end position="63"/>
    </location>
</feature>
<evidence type="ECO:0000313" key="4">
    <source>
        <dbReference type="Proteomes" id="UP000262825"/>
    </source>
</evidence>
<evidence type="ECO:0000256" key="1">
    <source>
        <dbReference type="SAM" id="Phobius"/>
    </source>
</evidence>
<dbReference type="GO" id="GO:0016020">
    <property type="term" value="C:membrane"/>
    <property type="evidence" value="ECO:0007669"/>
    <property type="project" value="GOC"/>
</dbReference>
<accession>A0A376B6T3</accession>
<keyword evidence="1" id="KW-0812">Transmembrane</keyword>
<feature type="transmembrane region" description="Helical" evidence="1">
    <location>
        <begin position="62"/>
        <end position="81"/>
    </location>
</feature>
<dbReference type="AlphaFoldDB" id="A0A376B6T3"/>
<organism evidence="3 4">
    <name type="scientific">Saccharomycodes ludwigii</name>
    <dbReference type="NCBI Taxonomy" id="36035"/>
    <lineage>
        <taxon>Eukaryota</taxon>
        <taxon>Fungi</taxon>
        <taxon>Dikarya</taxon>
        <taxon>Ascomycota</taxon>
        <taxon>Saccharomycotina</taxon>
        <taxon>Saccharomycetes</taxon>
        <taxon>Saccharomycodales</taxon>
        <taxon>Saccharomycodaceae</taxon>
        <taxon>Saccharomycodes</taxon>
    </lineage>
</organism>
<dbReference type="GO" id="GO:0042284">
    <property type="term" value="F:sphingolipid delta-4 desaturase activity"/>
    <property type="evidence" value="ECO:0007669"/>
    <property type="project" value="TreeGrafter"/>
</dbReference>
<dbReference type="VEuPathDB" id="FungiDB:SCODWIG_02178"/>
<evidence type="ECO:0000259" key="2">
    <source>
        <dbReference type="SMART" id="SM01269"/>
    </source>
</evidence>
<keyword evidence="4" id="KW-1185">Reference proteome</keyword>
<dbReference type="EMBL" id="UFAJ01000349">
    <property type="protein sequence ID" value="SSD60417.1"/>
    <property type="molecule type" value="Genomic_DNA"/>
</dbReference>
<dbReference type="PANTHER" id="PTHR12879">
    <property type="entry name" value="SPHINGOLIPID DELTA 4 DESATURASE/C-4 HYDROXYLASE PROTEIN DES2"/>
    <property type="match status" value="1"/>
</dbReference>
<evidence type="ECO:0000313" key="3">
    <source>
        <dbReference type="EMBL" id="SSD60417.1"/>
    </source>
</evidence>
<sequence length="382" mass="44443">MKDISYKGLNINPTELETPSLTNHAEVHDFYWTKNKQFHNARRLAMIKKYPEITKLMGPEPLTKYIVLMVVLTQTFIAIAFKNTNFWNWKFLMVAWCIGGSLNQNCFLAIHELSHNLAFKKPIFNKALSIIAGLPSGVPVSGSFNPYHQLHHKFLGDEIYDTDVPTKFEAKVLSNFGGKLFFLTFQILFYALRPGFLTSVPITLFQVFNVLACICYDLLMTFKWGSFNSFAYLIISSLFAGCFHPTSGHFIAEHYLFDEAEAIKGGVQALKFTEPDSVLEDAKKDYLENYRPQYAMETFSYYGPWNIFVWNAGWHLEHHDFPYIAWTRVNKLHEIAPEFYLGLPHHTSWVKVLWDFLFTKDVTLYSRVKRVNYEKRAMKKKN</sequence>
<reference evidence="4" key="1">
    <citation type="submission" date="2018-06" db="EMBL/GenBank/DDBJ databases">
        <authorList>
            <person name="Guldener U."/>
        </authorList>
    </citation>
    <scope>NUCLEOTIDE SEQUENCE [LARGE SCALE GENOMIC DNA]</scope>
    <source>
        <strain evidence="4">UTAD17</strain>
    </source>
</reference>
<keyword evidence="1" id="KW-0472">Membrane</keyword>
<keyword evidence="1" id="KW-1133">Transmembrane helix</keyword>
<feature type="transmembrane region" description="Helical" evidence="1">
    <location>
        <begin position="198"/>
        <end position="219"/>
    </location>
</feature>
<dbReference type="Pfam" id="PF00487">
    <property type="entry name" value="FA_desaturase"/>
    <property type="match status" value="1"/>
</dbReference>
<name>A0A376B6T3_9ASCO</name>
<proteinExistence type="predicted"/>
<dbReference type="InterPro" id="IPR005804">
    <property type="entry name" value="FA_desaturase_dom"/>
</dbReference>
<gene>
    <name evidence="3" type="ORF">SCODWIG_02178</name>
</gene>